<evidence type="ECO:0000256" key="5">
    <source>
        <dbReference type="ARBA" id="ARBA00022692"/>
    </source>
</evidence>
<dbReference type="AlphaFoldDB" id="A0A2T4JTG1"/>
<reference evidence="9 10" key="1">
    <citation type="submission" date="2018-03" db="EMBL/GenBank/DDBJ databases">
        <title>Cereibacter changlensis.</title>
        <authorList>
            <person name="Meyer T.E."/>
            <person name="Miller S."/>
            <person name="Lodha T."/>
            <person name="Gandham S."/>
            <person name="Chintalapati S."/>
            <person name="Chintalapati V.R."/>
        </authorList>
    </citation>
    <scope>NUCLEOTIDE SEQUENCE [LARGE SCALE GENOMIC DNA]</scope>
    <source>
        <strain evidence="9 10">JA139</strain>
    </source>
</reference>
<dbReference type="GO" id="GO:0009279">
    <property type="term" value="C:cell outer membrane"/>
    <property type="evidence" value="ECO:0007669"/>
    <property type="project" value="UniProtKB-SubCell"/>
</dbReference>
<dbReference type="GO" id="GO:0015562">
    <property type="term" value="F:efflux transmembrane transporter activity"/>
    <property type="evidence" value="ECO:0007669"/>
    <property type="project" value="InterPro"/>
</dbReference>
<evidence type="ECO:0000256" key="7">
    <source>
        <dbReference type="ARBA" id="ARBA00023237"/>
    </source>
</evidence>
<feature type="signal peptide" evidence="8">
    <location>
        <begin position="1"/>
        <end position="24"/>
    </location>
</feature>
<dbReference type="NCBIfam" id="TIGR01844">
    <property type="entry name" value="type_I_sec_TolC"/>
    <property type="match status" value="1"/>
</dbReference>
<accession>A0A2T4JTG1</accession>
<evidence type="ECO:0000256" key="6">
    <source>
        <dbReference type="ARBA" id="ARBA00023136"/>
    </source>
</evidence>
<evidence type="ECO:0000256" key="2">
    <source>
        <dbReference type="ARBA" id="ARBA00007613"/>
    </source>
</evidence>
<dbReference type="PANTHER" id="PTHR30026:SF22">
    <property type="entry name" value="OUTER MEMBRANE EFFLUX PROTEIN"/>
    <property type="match status" value="1"/>
</dbReference>
<evidence type="ECO:0000256" key="8">
    <source>
        <dbReference type="SAM" id="SignalP"/>
    </source>
</evidence>
<feature type="chain" id="PRO_5015737884" evidence="8">
    <location>
        <begin position="25"/>
        <end position="470"/>
    </location>
</feature>
<comment type="subcellular location">
    <subcellularLocation>
        <location evidence="1">Cell outer membrane</location>
    </subcellularLocation>
</comment>
<dbReference type="InterPro" id="IPR010130">
    <property type="entry name" value="T1SS_OMP_TolC"/>
</dbReference>
<keyword evidence="4" id="KW-1134">Transmembrane beta strand</keyword>
<keyword evidence="7" id="KW-0998">Cell outer membrane</keyword>
<gene>
    <name evidence="9" type="ORF">C5F48_13620</name>
</gene>
<dbReference type="OrthoDB" id="9789368at2"/>
<evidence type="ECO:0000313" key="9">
    <source>
        <dbReference type="EMBL" id="PTE21185.1"/>
    </source>
</evidence>
<keyword evidence="3" id="KW-0813">Transport</keyword>
<dbReference type="InterPro" id="IPR051906">
    <property type="entry name" value="TolC-like"/>
</dbReference>
<dbReference type="Proteomes" id="UP000241010">
    <property type="component" value="Unassembled WGS sequence"/>
</dbReference>
<keyword evidence="6" id="KW-0472">Membrane</keyword>
<dbReference type="SUPFAM" id="SSF56954">
    <property type="entry name" value="Outer membrane efflux proteins (OEP)"/>
    <property type="match status" value="1"/>
</dbReference>
<comment type="similarity">
    <text evidence="2">Belongs to the outer membrane factor (OMF) (TC 1.B.17) family.</text>
</comment>
<proteinExistence type="inferred from homology"/>
<evidence type="ECO:0000256" key="1">
    <source>
        <dbReference type="ARBA" id="ARBA00004442"/>
    </source>
</evidence>
<keyword evidence="10" id="KW-1185">Reference proteome</keyword>
<organism evidence="9 10">
    <name type="scientific">Cereibacter changlensis JA139</name>
    <dbReference type="NCBI Taxonomy" id="1188249"/>
    <lineage>
        <taxon>Bacteria</taxon>
        <taxon>Pseudomonadati</taxon>
        <taxon>Pseudomonadota</taxon>
        <taxon>Alphaproteobacteria</taxon>
        <taxon>Rhodobacterales</taxon>
        <taxon>Paracoccaceae</taxon>
        <taxon>Cereibacter</taxon>
    </lineage>
</organism>
<dbReference type="PANTHER" id="PTHR30026">
    <property type="entry name" value="OUTER MEMBRANE PROTEIN TOLC"/>
    <property type="match status" value="1"/>
</dbReference>
<evidence type="ECO:0000313" key="10">
    <source>
        <dbReference type="Proteomes" id="UP000241010"/>
    </source>
</evidence>
<evidence type="ECO:0000256" key="4">
    <source>
        <dbReference type="ARBA" id="ARBA00022452"/>
    </source>
</evidence>
<dbReference type="RefSeq" id="WP_107664453.1">
    <property type="nucleotide sequence ID" value="NZ_PZKG01000062.1"/>
</dbReference>
<dbReference type="Gene3D" id="1.20.1600.10">
    <property type="entry name" value="Outer membrane efflux proteins (OEP)"/>
    <property type="match status" value="1"/>
</dbReference>
<keyword evidence="8" id="KW-0732">Signal</keyword>
<sequence>MRKMRFLAVAALSVAALTSAGALRAETLADTLIAAYRNSNLLDQNRALLRATDEDVAVAVAALRPIVQFVAQSDYAFSRTSGSTLGAGGLPVSTGRSNNESLTSSVGLTASMTLYDFGRNALAIEAAKETVLATREALVGVEQNVLLDAVTAYVRVQLAQSIVNLRQNNNSLISQELRAAQDRFEVGEVTRTDVSQAEAALAAARSNLVSAEGDLVVAREYFKAATGAYPRNLAPLPAAPRTAASVEQARQVAMRGHPQVRQAQRQVTVAEINVARGKAAFGPSLTGSARVGIDDRGQETAGVGLSFNQTLYAGGELSALYRSAMATRDAQRANLLQTGVTITQNVGNAWSNVQVAAASITAGDQEVRAARTAFEGVREEATLGARTTLDVLNAEQDLLNAQADRLTAEANRYIGIYQLLAAMGLLTVDHLKLGIPTYDASAYYNSVKSAPATSTQGRRLDRVMKSIGGN</sequence>
<dbReference type="Pfam" id="PF02321">
    <property type="entry name" value="OEP"/>
    <property type="match status" value="2"/>
</dbReference>
<keyword evidence="5" id="KW-0812">Transmembrane</keyword>
<dbReference type="GO" id="GO:0015288">
    <property type="term" value="F:porin activity"/>
    <property type="evidence" value="ECO:0007669"/>
    <property type="project" value="TreeGrafter"/>
</dbReference>
<name>A0A2T4JTG1_9RHOB</name>
<comment type="caution">
    <text evidence="9">The sequence shown here is derived from an EMBL/GenBank/DDBJ whole genome shotgun (WGS) entry which is preliminary data.</text>
</comment>
<dbReference type="InterPro" id="IPR003423">
    <property type="entry name" value="OMP_efflux"/>
</dbReference>
<dbReference type="GO" id="GO:1990281">
    <property type="term" value="C:efflux pump complex"/>
    <property type="evidence" value="ECO:0007669"/>
    <property type="project" value="TreeGrafter"/>
</dbReference>
<protein>
    <submittedName>
        <fullName evidence="9">Transporter</fullName>
    </submittedName>
</protein>
<evidence type="ECO:0000256" key="3">
    <source>
        <dbReference type="ARBA" id="ARBA00022448"/>
    </source>
</evidence>
<dbReference type="EMBL" id="PZKG01000062">
    <property type="protein sequence ID" value="PTE21185.1"/>
    <property type="molecule type" value="Genomic_DNA"/>
</dbReference>